<evidence type="ECO:0000313" key="2">
    <source>
        <dbReference type="Proteomes" id="UP000238157"/>
    </source>
</evidence>
<dbReference type="Gene3D" id="1.20.120.450">
    <property type="entry name" value="dinb family like domain"/>
    <property type="match status" value="1"/>
</dbReference>
<dbReference type="AlphaFoldDB" id="A0A2T0WVT2"/>
<accession>A0A2T0WVT2</accession>
<proteinExistence type="predicted"/>
<dbReference type="Pfam" id="PF07609">
    <property type="entry name" value="DUF1572"/>
    <property type="match status" value="1"/>
</dbReference>
<evidence type="ECO:0000313" key="1">
    <source>
        <dbReference type="EMBL" id="PRY90789.1"/>
    </source>
</evidence>
<comment type="caution">
    <text evidence="1">The sequence shown here is derived from an EMBL/GenBank/DDBJ whole genome shotgun (WGS) entry which is preliminary data.</text>
</comment>
<keyword evidence="2" id="KW-1185">Reference proteome</keyword>
<dbReference type="InterPro" id="IPR034660">
    <property type="entry name" value="DinB/YfiT-like"/>
</dbReference>
<protein>
    <submittedName>
        <fullName evidence="1">Uncharacterized protein DUF1572</fullName>
    </submittedName>
</protein>
<dbReference type="EMBL" id="PVTR01000001">
    <property type="protein sequence ID" value="PRY90789.1"/>
    <property type="molecule type" value="Genomic_DNA"/>
</dbReference>
<dbReference type="InterPro" id="IPR011466">
    <property type="entry name" value="DUF1572"/>
</dbReference>
<sequence length="163" mass="19346">MEQEVWELNLEINDKIMKDALIYFFERDLKKLIKELDAYQNEENIWRVSGEIKNSTGNLSLHLVGNLNHYIGVHLGKSAYSRDREAEFATKGISRTDLIVMTENTIQEITNAILQFPEDWFSRTYPEDVFNESMTYEHFMIHLVSHLNYHLGQVNYHRRLLDH</sequence>
<gene>
    <name evidence="1" type="ORF">CLW00_101455</name>
</gene>
<dbReference type="Proteomes" id="UP000238157">
    <property type="component" value="Unassembled WGS sequence"/>
</dbReference>
<organism evidence="1 2">
    <name type="scientific">Mongoliibacter ruber</name>
    <dbReference type="NCBI Taxonomy" id="1750599"/>
    <lineage>
        <taxon>Bacteria</taxon>
        <taxon>Pseudomonadati</taxon>
        <taxon>Bacteroidota</taxon>
        <taxon>Cytophagia</taxon>
        <taxon>Cytophagales</taxon>
        <taxon>Cyclobacteriaceae</taxon>
        <taxon>Mongoliibacter</taxon>
    </lineage>
</organism>
<name>A0A2T0WVT2_9BACT</name>
<dbReference type="SUPFAM" id="SSF109854">
    <property type="entry name" value="DinB/YfiT-like putative metalloenzymes"/>
    <property type="match status" value="1"/>
</dbReference>
<reference evidence="1 2" key="1">
    <citation type="submission" date="2018-03" db="EMBL/GenBank/DDBJ databases">
        <title>Genomic Encyclopedia of Archaeal and Bacterial Type Strains, Phase II (KMG-II): from individual species to whole genera.</title>
        <authorList>
            <person name="Goeker M."/>
        </authorList>
    </citation>
    <scope>NUCLEOTIDE SEQUENCE [LARGE SCALE GENOMIC DNA]</scope>
    <source>
        <strain evidence="1 2">DSM 27929</strain>
    </source>
</reference>